<keyword evidence="6" id="KW-1185">Reference proteome</keyword>
<dbReference type="GO" id="GO:0005737">
    <property type="term" value="C:cytoplasm"/>
    <property type="evidence" value="ECO:0000318"/>
    <property type="project" value="GO_Central"/>
</dbReference>
<proteinExistence type="predicted"/>
<dbReference type="InterPro" id="IPR002562">
    <property type="entry name" value="3'-5'_exonuclease_dom"/>
</dbReference>
<dbReference type="Gramene" id="TraesCLE_scaffold_091606_01G000200.1">
    <property type="protein sequence ID" value="TraesCLE_scaffold_091606_01G000200.1"/>
    <property type="gene ID" value="TraesCLE_scaffold_091606_01G000200"/>
</dbReference>
<dbReference type="Gene3D" id="3.30.420.10">
    <property type="entry name" value="Ribonuclease H-like superfamily/Ribonuclease H"/>
    <property type="match status" value="1"/>
</dbReference>
<keyword evidence="1" id="KW-0540">Nuclease</keyword>
<reference evidence="5" key="2">
    <citation type="submission" date="2018-10" db="UniProtKB">
        <authorList>
            <consortium name="EnsemblPlants"/>
        </authorList>
    </citation>
    <scope>IDENTIFICATION</scope>
</reference>
<dbReference type="GO" id="GO:0005634">
    <property type="term" value="C:nucleus"/>
    <property type="evidence" value="ECO:0000318"/>
    <property type="project" value="GO_Central"/>
</dbReference>
<evidence type="ECO:0000256" key="2">
    <source>
        <dbReference type="ARBA" id="ARBA00022801"/>
    </source>
</evidence>
<keyword evidence="2" id="KW-0378">Hydrolase</keyword>
<dbReference type="PANTHER" id="PTHR13620:SF75">
    <property type="entry name" value="UBIQUITIN-LIKE DOMAIN-CONTAINING PROTEIN"/>
    <property type="match status" value="1"/>
</dbReference>
<dbReference type="EnsemblPlants" id="TraesCS7B02G268800.1">
    <property type="protein sequence ID" value="TraesCS7B02G268800.1"/>
    <property type="gene ID" value="TraesCS7B02G268800"/>
</dbReference>
<dbReference type="Pfam" id="PF01612">
    <property type="entry name" value="DNA_pol_A_exo1"/>
    <property type="match status" value="1"/>
</dbReference>
<dbReference type="GO" id="GO:0008408">
    <property type="term" value="F:3'-5' exonuclease activity"/>
    <property type="evidence" value="ECO:0000318"/>
    <property type="project" value="GO_Central"/>
</dbReference>
<dbReference type="InterPro" id="IPR012337">
    <property type="entry name" value="RNaseH-like_sf"/>
</dbReference>
<organism evidence="5">
    <name type="scientific">Triticum aestivum</name>
    <name type="common">Wheat</name>
    <dbReference type="NCBI Taxonomy" id="4565"/>
    <lineage>
        <taxon>Eukaryota</taxon>
        <taxon>Viridiplantae</taxon>
        <taxon>Streptophyta</taxon>
        <taxon>Embryophyta</taxon>
        <taxon>Tracheophyta</taxon>
        <taxon>Spermatophyta</taxon>
        <taxon>Magnoliopsida</taxon>
        <taxon>Liliopsida</taxon>
        <taxon>Poales</taxon>
        <taxon>Poaceae</taxon>
        <taxon>BOP clade</taxon>
        <taxon>Pooideae</taxon>
        <taxon>Triticodae</taxon>
        <taxon>Triticeae</taxon>
        <taxon>Triticinae</taxon>
        <taxon>Triticum</taxon>
    </lineage>
</organism>
<name>A0A3B6SP58_WHEAT</name>
<evidence type="ECO:0000256" key="3">
    <source>
        <dbReference type="SAM" id="MobiDB-lite"/>
    </source>
</evidence>
<sequence>MKFTDEYKGDKAVEAHGNTKLHIIHTNDKKQMAISLAHYERHLSLQRHKIVDIDLECTIFDNFLADPRYTFAGFSIDGDKTRLERVKLEVANFVDIQKEWRVPEATKPLDSLGDVSDMLIDDYYNNMKKNITDDKHKRWATLPLSMRHIEYAAKDAYIAYEIWNHITLTQDDLRCAKMEKEEAPKKRARSSWGWDEPNW</sequence>
<dbReference type="GO" id="GO:0003676">
    <property type="term" value="F:nucleic acid binding"/>
    <property type="evidence" value="ECO:0007669"/>
    <property type="project" value="InterPro"/>
</dbReference>
<protein>
    <recommendedName>
        <fullName evidence="4">3'-5' exonuclease domain-containing protein</fullName>
    </recommendedName>
</protein>
<dbReference type="PANTHER" id="PTHR13620">
    <property type="entry name" value="3-5 EXONUCLEASE"/>
    <property type="match status" value="1"/>
</dbReference>
<evidence type="ECO:0000313" key="5">
    <source>
        <dbReference type="EnsemblPlants" id="TraesCS7B02G268800.1"/>
    </source>
</evidence>
<dbReference type="Proteomes" id="UP000019116">
    <property type="component" value="Chromosome 7B"/>
</dbReference>
<evidence type="ECO:0000259" key="4">
    <source>
        <dbReference type="Pfam" id="PF01612"/>
    </source>
</evidence>
<dbReference type="SUPFAM" id="SSF53098">
    <property type="entry name" value="Ribonuclease H-like"/>
    <property type="match status" value="1"/>
</dbReference>
<reference evidence="5" key="1">
    <citation type="submission" date="2018-08" db="EMBL/GenBank/DDBJ databases">
        <authorList>
            <person name="Rossello M."/>
        </authorList>
    </citation>
    <scope>NUCLEOTIDE SEQUENCE [LARGE SCALE GENOMIC DNA]</scope>
    <source>
        <strain evidence="5">cv. Chinese Spring</strain>
    </source>
</reference>
<dbReference type="GO" id="GO:0006139">
    <property type="term" value="P:nucleobase-containing compound metabolic process"/>
    <property type="evidence" value="ECO:0007669"/>
    <property type="project" value="InterPro"/>
</dbReference>
<dbReference type="Gramene" id="TraesCAD_scaffold_065661_01G000100.1">
    <property type="protein sequence ID" value="TraesCAD_scaffold_065661_01G000100.1"/>
    <property type="gene ID" value="TraesCAD_scaffold_065661_01G000100"/>
</dbReference>
<dbReference type="AlphaFoldDB" id="A0A3B6SP58"/>
<dbReference type="OMA" id="LAHYERH"/>
<evidence type="ECO:0000313" key="6">
    <source>
        <dbReference type="Proteomes" id="UP000019116"/>
    </source>
</evidence>
<feature type="domain" description="3'-5' exonuclease" evidence="4">
    <location>
        <begin position="32"/>
        <end position="167"/>
    </location>
</feature>
<dbReference type="InterPro" id="IPR036397">
    <property type="entry name" value="RNaseH_sf"/>
</dbReference>
<dbReference type="Gramene" id="TraesCS7B02G268800.1">
    <property type="protein sequence ID" value="TraesCS7B02G268800.1"/>
    <property type="gene ID" value="TraesCS7B02G268800"/>
</dbReference>
<dbReference type="Gramene" id="TraesROB_scaffold_056204_01G000100.1">
    <property type="protein sequence ID" value="TraesROB_scaffold_056204_01G000100.1"/>
    <property type="gene ID" value="TraesROB_scaffold_056204_01G000100"/>
</dbReference>
<feature type="region of interest" description="Disordered" evidence="3">
    <location>
        <begin position="180"/>
        <end position="199"/>
    </location>
</feature>
<dbReference type="InterPro" id="IPR051132">
    <property type="entry name" value="3-5_Exonuclease_domain"/>
</dbReference>
<dbReference type="OrthoDB" id="446462at2759"/>
<evidence type="ECO:0000256" key="1">
    <source>
        <dbReference type="ARBA" id="ARBA00022722"/>
    </source>
</evidence>
<accession>A0A3B6SP58</accession>